<dbReference type="PANTHER" id="PTHR41390:SF1">
    <property type="entry name" value="NADH-UBIQUINONE OXIDOREDUCTASE 213 KDA SUBUNIT"/>
    <property type="match status" value="1"/>
</dbReference>
<dbReference type="RefSeq" id="XP_040748685.1">
    <property type="nucleotide sequence ID" value="XM_040898674.1"/>
</dbReference>
<dbReference type="EMBL" id="MSFN02000011">
    <property type="protein sequence ID" value="PTU17293.1"/>
    <property type="molecule type" value="Genomic_DNA"/>
</dbReference>
<dbReference type="AlphaFoldDB" id="A0A2T5LLZ1"/>
<proteinExistence type="predicted"/>
<evidence type="ECO:0000313" key="3">
    <source>
        <dbReference type="Proteomes" id="UP000244073"/>
    </source>
</evidence>
<name>A0A2T5LLZ1_9EURO</name>
<dbReference type="VEuPathDB" id="FungiDB:P175DRAFT_0512441"/>
<dbReference type="GeneID" id="63815556"/>
<keyword evidence="1" id="KW-1133">Transmembrane helix</keyword>
<dbReference type="Proteomes" id="UP000244073">
    <property type="component" value="Unassembled WGS sequence"/>
</dbReference>
<reference evidence="2 3" key="1">
    <citation type="journal article" date="2018" name="Proc. Natl. Acad. Sci. U.S.A.">
        <title>Linking secondary metabolites to gene clusters through genome sequencing of six diverse Aspergillus species.</title>
        <authorList>
            <person name="Kaerboelling I."/>
            <person name="Vesth T.C."/>
            <person name="Frisvad J.C."/>
            <person name="Nybo J.L."/>
            <person name="Theobald S."/>
            <person name="Kuo A."/>
            <person name="Bowyer P."/>
            <person name="Matsuda Y."/>
            <person name="Mondo S."/>
            <person name="Lyhne E.K."/>
            <person name="Kogle M.E."/>
            <person name="Clum A."/>
            <person name="Lipzen A."/>
            <person name="Salamov A."/>
            <person name="Ngan C.Y."/>
            <person name="Daum C."/>
            <person name="Chiniquy J."/>
            <person name="Barry K."/>
            <person name="LaButti K."/>
            <person name="Haridas S."/>
            <person name="Simmons B.A."/>
            <person name="Magnuson J.K."/>
            <person name="Mortensen U.H."/>
            <person name="Larsen T.O."/>
            <person name="Grigoriev I.V."/>
            <person name="Baker S.E."/>
            <person name="Andersen M.R."/>
        </authorList>
    </citation>
    <scope>NUCLEOTIDE SEQUENCE [LARGE SCALE GENOMIC DNA]</scope>
    <source>
        <strain evidence="2 3">IBT 24754</strain>
    </source>
</reference>
<feature type="transmembrane region" description="Helical" evidence="1">
    <location>
        <begin position="20"/>
        <end position="38"/>
    </location>
</feature>
<dbReference type="OrthoDB" id="432685at2759"/>
<keyword evidence="1" id="KW-0812">Transmembrane</keyword>
<dbReference type="PANTHER" id="PTHR41390">
    <property type="entry name" value="CHROMOSOME 7, WHOLE GENOME SHOTGUN SEQUENCE"/>
    <property type="match status" value="1"/>
</dbReference>
<protein>
    <submittedName>
        <fullName evidence="2">Uncharacterized protein</fullName>
    </submittedName>
</protein>
<comment type="caution">
    <text evidence="2">The sequence shown here is derived from an EMBL/GenBank/DDBJ whole genome shotgun (WGS) entry which is preliminary data.</text>
</comment>
<feature type="transmembrane region" description="Helical" evidence="1">
    <location>
        <begin position="105"/>
        <end position="126"/>
    </location>
</feature>
<organism evidence="2 3">
    <name type="scientific">Aspergillus ochraceoroseus IBT 24754</name>
    <dbReference type="NCBI Taxonomy" id="1392256"/>
    <lineage>
        <taxon>Eukaryota</taxon>
        <taxon>Fungi</taxon>
        <taxon>Dikarya</taxon>
        <taxon>Ascomycota</taxon>
        <taxon>Pezizomycotina</taxon>
        <taxon>Eurotiomycetes</taxon>
        <taxon>Eurotiomycetidae</taxon>
        <taxon>Eurotiales</taxon>
        <taxon>Aspergillaceae</taxon>
        <taxon>Aspergillus</taxon>
        <taxon>Aspergillus subgen. Nidulantes</taxon>
    </lineage>
</organism>
<gene>
    <name evidence="2" type="ORF">P175DRAFT_0512441</name>
</gene>
<sequence>MSGNSSTNVQSNTLATSLKVGAVSGAAGLVYGGISGVIRSPHPIVHSLSCGIHWFACGTSFWWLRSNLLAHYFEDNATSKQRTYASAVSGGIAGGGVTRLMGGRLIPGVVVFSLLGYVGQISYNAIDRWQLEQANAPSKPILQRIADSKWIPLKALSDDEYRGILHEKLLSIEAEMALIDEKIEELQQSKLTVSDPVSSAPEKR</sequence>
<evidence type="ECO:0000256" key="1">
    <source>
        <dbReference type="SAM" id="Phobius"/>
    </source>
</evidence>
<keyword evidence="1" id="KW-0472">Membrane</keyword>
<accession>A0A2T5LLZ1</accession>
<evidence type="ECO:0000313" key="2">
    <source>
        <dbReference type="EMBL" id="PTU17293.1"/>
    </source>
</evidence>
<feature type="transmembrane region" description="Helical" evidence="1">
    <location>
        <begin position="45"/>
        <end position="64"/>
    </location>
</feature>